<name>A0A7R8VG54_TIMDO</name>
<protein>
    <submittedName>
        <fullName evidence="1">Uncharacterized protein</fullName>
    </submittedName>
</protein>
<organism evidence="1">
    <name type="scientific">Timema douglasi</name>
    <name type="common">Walking stick</name>
    <dbReference type="NCBI Taxonomy" id="61478"/>
    <lineage>
        <taxon>Eukaryota</taxon>
        <taxon>Metazoa</taxon>
        <taxon>Ecdysozoa</taxon>
        <taxon>Arthropoda</taxon>
        <taxon>Hexapoda</taxon>
        <taxon>Insecta</taxon>
        <taxon>Pterygota</taxon>
        <taxon>Neoptera</taxon>
        <taxon>Polyneoptera</taxon>
        <taxon>Phasmatodea</taxon>
        <taxon>Timematodea</taxon>
        <taxon>Timematoidea</taxon>
        <taxon>Timematidae</taxon>
        <taxon>Timema</taxon>
    </lineage>
</organism>
<evidence type="ECO:0000313" key="1">
    <source>
        <dbReference type="EMBL" id="CAD7196453.1"/>
    </source>
</evidence>
<dbReference type="Gene3D" id="2.60.40.150">
    <property type="entry name" value="C2 domain"/>
    <property type="match status" value="1"/>
</dbReference>
<dbReference type="InterPro" id="IPR035892">
    <property type="entry name" value="C2_domain_sf"/>
</dbReference>
<dbReference type="AlphaFoldDB" id="A0A7R8VG54"/>
<reference evidence="1" key="1">
    <citation type="submission" date="2020-11" db="EMBL/GenBank/DDBJ databases">
        <authorList>
            <person name="Tran Van P."/>
        </authorList>
    </citation>
    <scope>NUCLEOTIDE SEQUENCE</scope>
</reference>
<gene>
    <name evidence="1" type="ORF">TDIB3V08_LOCUS2802</name>
</gene>
<proteinExistence type="predicted"/>
<dbReference type="EMBL" id="OA565170">
    <property type="protein sequence ID" value="CAD7196453.1"/>
    <property type="molecule type" value="Genomic_DNA"/>
</dbReference>
<sequence length="282" mass="31256">MGPLALSSASLKPILWDIGWEGERRDEASQPTKVSFRTKKNRCITETVDGASYRTGLAEKSYEKVDLGELMLSLCYLPTAGRLTLTIIKGRNFKAMDITGSSGIGEVEFRGSETAFSWWERGKPFRKNRPSSHNLDSNLNLPVLGTLAQHETSTLASYATEAVINTHERDSNHYLVVILSIVYCESDALKHVATEEADCDRPRSGHDGNLRGIAQASAATWKQLQPLMQPRLTYFPPGAHTWTTCSLARVLKWEHLSGFPPTLIRNAIFQTESSGSCNAKNK</sequence>
<accession>A0A7R8VG54</accession>
<dbReference type="SUPFAM" id="SSF49562">
    <property type="entry name" value="C2 domain (Calcium/lipid-binding domain, CaLB)"/>
    <property type="match status" value="1"/>
</dbReference>